<dbReference type="EMBL" id="CP000155">
    <property type="protein sequence ID" value="ABC30135.1"/>
    <property type="molecule type" value="Genomic_DNA"/>
</dbReference>
<sequence length="275" mass="29274">MRQIWRIAQKEVSDGLRNRWLLAITMTFAILAIGIAWFGSAASGQIGFSSVETTIASLTSLASFLIPLIALLVAYDAIVGEDEGGTLLLLLTYPLSRMHLLIGKFCGHSIILGLAAVTGFGSAALAIVIFAEGVVVSEVLAAFGRFILSSTLLGWSFLALAYLVSALVTEKKRAAGLALSCWFLFVLVFDLALLAILTSTEGRMSPETLPWLLMLNPTDIYRLINLTAMNGFGGVSGALAIGADLPLTHGLWLGLAVWVAAPLLLAHIAFTRRAI</sequence>
<dbReference type="Pfam" id="PF12679">
    <property type="entry name" value="ABC2_membrane_2"/>
    <property type="match status" value="1"/>
</dbReference>
<dbReference type="RefSeq" id="WP_011397204.1">
    <property type="nucleotide sequence ID" value="NC_007645.1"/>
</dbReference>
<accession>Q2SGT9</accession>
<dbReference type="STRING" id="349521.HCH_03385"/>
<name>Q2SGT9_HAHCH</name>
<dbReference type="eggNOG" id="COG1277">
    <property type="taxonomic scope" value="Bacteria"/>
</dbReference>
<organism evidence="2 3">
    <name type="scientific">Hahella chejuensis (strain KCTC 2396)</name>
    <dbReference type="NCBI Taxonomy" id="349521"/>
    <lineage>
        <taxon>Bacteria</taxon>
        <taxon>Pseudomonadati</taxon>
        <taxon>Pseudomonadota</taxon>
        <taxon>Gammaproteobacteria</taxon>
        <taxon>Oceanospirillales</taxon>
        <taxon>Hahellaceae</taxon>
        <taxon>Hahella</taxon>
    </lineage>
</organism>
<feature type="transmembrane region" description="Helical" evidence="1">
    <location>
        <begin position="146"/>
        <end position="168"/>
    </location>
</feature>
<dbReference type="PANTHER" id="PTHR43471">
    <property type="entry name" value="ABC TRANSPORTER PERMEASE"/>
    <property type="match status" value="1"/>
</dbReference>
<dbReference type="PANTHER" id="PTHR43471:SF1">
    <property type="entry name" value="ABC TRANSPORTER PERMEASE PROTEIN NOSY-RELATED"/>
    <property type="match status" value="1"/>
</dbReference>
<dbReference type="AlphaFoldDB" id="Q2SGT9"/>
<keyword evidence="3" id="KW-1185">Reference proteome</keyword>
<feature type="transmembrane region" description="Helical" evidence="1">
    <location>
        <begin position="220"/>
        <end position="243"/>
    </location>
</feature>
<evidence type="ECO:0000313" key="3">
    <source>
        <dbReference type="Proteomes" id="UP000000238"/>
    </source>
</evidence>
<dbReference type="GO" id="GO:0140359">
    <property type="term" value="F:ABC-type transporter activity"/>
    <property type="evidence" value="ECO:0007669"/>
    <property type="project" value="InterPro"/>
</dbReference>
<dbReference type="KEGG" id="hch:HCH_03385"/>
<dbReference type="GO" id="GO:0005886">
    <property type="term" value="C:plasma membrane"/>
    <property type="evidence" value="ECO:0007669"/>
    <property type="project" value="UniProtKB-SubCell"/>
</dbReference>
<feature type="transmembrane region" description="Helical" evidence="1">
    <location>
        <begin position="111"/>
        <end position="134"/>
    </location>
</feature>
<feature type="transmembrane region" description="Helical" evidence="1">
    <location>
        <begin position="20"/>
        <end position="42"/>
    </location>
</feature>
<keyword evidence="1" id="KW-1133">Transmembrane helix</keyword>
<dbReference type="Proteomes" id="UP000000238">
    <property type="component" value="Chromosome"/>
</dbReference>
<gene>
    <name evidence="2" type="ordered locus">HCH_03385</name>
</gene>
<feature type="transmembrane region" description="Helical" evidence="1">
    <location>
        <begin position="249"/>
        <end position="270"/>
    </location>
</feature>
<reference evidence="2 3" key="1">
    <citation type="journal article" date="2005" name="Nucleic Acids Res.">
        <title>Genomic blueprint of Hahella chejuensis, a marine microbe producing an algicidal agent.</title>
        <authorList>
            <person name="Jeong H."/>
            <person name="Yim J.H."/>
            <person name="Lee C."/>
            <person name="Choi S.-H."/>
            <person name="Park Y.K."/>
            <person name="Yoon S.H."/>
            <person name="Hur C.-G."/>
            <person name="Kang H.-Y."/>
            <person name="Kim D."/>
            <person name="Lee H.H."/>
            <person name="Park K.H."/>
            <person name="Park S.-H."/>
            <person name="Park H.-S."/>
            <person name="Lee H.K."/>
            <person name="Oh T.K."/>
            <person name="Kim J.F."/>
        </authorList>
    </citation>
    <scope>NUCLEOTIDE SEQUENCE [LARGE SCALE GENOMIC DNA]</scope>
    <source>
        <strain evidence="2 3">KCTC 2396</strain>
    </source>
</reference>
<feature type="transmembrane region" description="Helical" evidence="1">
    <location>
        <begin position="54"/>
        <end position="75"/>
    </location>
</feature>
<keyword evidence="1" id="KW-0472">Membrane</keyword>
<feature type="transmembrane region" description="Helical" evidence="1">
    <location>
        <begin position="174"/>
        <end position="199"/>
    </location>
</feature>
<dbReference type="HOGENOM" id="CLU_071765_1_0_6"/>
<dbReference type="OrthoDB" id="9805862at2"/>
<evidence type="ECO:0000256" key="1">
    <source>
        <dbReference type="SAM" id="Phobius"/>
    </source>
</evidence>
<proteinExistence type="predicted"/>
<protein>
    <submittedName>
        <fullName evidence="2">ABC-type transport system involved in multi-copper enzyme maturation, permease component</fullName>
    </submittedName>
</protein>
<evidence type="ECO:0000313" key="2">
    <source>
        <dbReference type="EMBL" id="ABC30135.1"/>
    </source>
</evidence>
<keyword evidence="1" id="KW-0812">Transmembrane</keyword>